<dbReference type="InterPro" id="IPR003697">
    <property type="entry name" value="Maf-like"/>
</dbReference>
<protein>
    <recommendedName>
        <fullName evidence="6">dTTP/UTP pyrophosphatase</fullName>
        <shortName evidence="6">dTTPase/UTPase</shortName>
        <ecNumber evidence="6">3.6.1.9</ecNumber>
    </recommendedName>
    <alternativeName>
        <fullName evidence="6">Nucleoside triphosphate pyrophosphatase</fullName>
    </alternativeName>
    <alternativeName>
        <fullName evidence="6">Nucleotide pyrophosphatase</fullName>
        <shortName evidence="6">Nucleotide PPase</shortName>
    </alternativeName>
</protein>
<evidence type="ECO:0000313" key="8">
    <source>
        <dbReference type="Proteomes" id="UP000076268"/>
    </source>
</evidence>
<evidence type="ECO:0000313" key="7">
    <source>
        <dbReference type="EMBL" id="KYZ75406.1"/>
    </source>
</evidence>
<gene>
    <name evidence="7" type="ORF">AXX12_14770</name>
</gene>
<dbReference type="OrthoDB" id="9807767at2"/>
<evidence type="ECO:0000256" key="6">
    <source>
        <dbReference type="HAMAP-Rule" id="MF_00528"/>
    </source>
</evidence>
<accession>A0A154BN98</accession>
<dbReference type="Proteomes" id="UP000076268">
    <property type="component" value="Unassembled WGS sequence"/>
</dbReference>
<name>A0A154BN98_ANASB</name>
<sequence>MNVILASASPRRRQLLEQVGLCFAVQASDVMEAAKPGLSPAELAKSLAVDKATSVAATADSQAVVIGADTIVVYKGEVFGKPNNQEQARDMLHSLAGQQHQVITGVTVVADGEVFSDCAVTLVTFRDLTEAEIDSYIETDEWVDKAGSYGIQGMGALLVERIEGCYANVVGLPLVTLSRLLLRVGVRLL</sequence>
<dbReference type="SUPFAM" id="SSF52972">
    <property type="entry name" value="ITPase-like"/>
    <property type="match status" value="1"/>
</dbReference>
<feature type="site" description="Important for substrate specificity" evidence="6">
    <location>
        <position position="70"/>
    </location>
</feature>
<comment type="caution">
    <text evidence="7">The sequence shown here is derived from an EMBL/GenBank/DDBJ whole genome shotgun (WGS) entry which is preliminary data.</text>
</comment>
<dbReference type="PANTHER" id="PTHR43213:SF5">
    <property type="entry name" value="BIFUNCTIONAL DTTP_UTP PYROPHOSPHATASE_METHYLTRANSFERASE PROTEIN-RELATED"/>
    <property type="match status" value="1"/>
</dbReference>
<comment type="catalytic activity">
    <reaction evidence="6">
        <text>UTP + H2O = UMP + diphosphate + H(+)</text>
        <dbReference type="Rhea" id="RHEA:29395"/>
        <dbReference type="ChEBI" id="CHEBI:15377"/>
        <dbReference type="ChEBI" id="CHEBI:15378"/>
        <dbReference type="ChEBI" id="CHEBI:33019"/>
        <dbReference type="ChEBI" id="CHEBI:46398"/>
        <dbReference type="ChEBI" id="CHEBI:57865"/>
        <dbReference type="EC" id="3.6.1.9"/>
    </reaction>
</comment>
<keyword evidence="4 6" id="KW-0378">Hydrolase</keyword>
<keyword evidence="5 6" id="KW-0546">Nucleotide metabolism</keyword>
<comment type="function">
    <text evidence="6">Nucleoside triphosphate pyrophosphatase that hydrolyzes dTTP and UTP. May have a dual role in cell division arrest and in preventing the incorporation of modified nucleotides into cellular nucleic acids.</text>
</comment>
<comment type="caution">
    <text evidence="6">Lacks conserved residue(s) required for the propagation of feature annotation.</text>
</comment>
<evidence type="ECO:0000256" key="3">
    <source>
        <dbReference type="ARBA" id="ARBA00022490"/>
    </source>
</evidence>
<dbReference type="GO" id="GO:0036218">
    <property type="term" value="F:dTTP diphosphatase activity"/>
    <property type="evidence" value="ECO:0007669"/>
    <property type="project" value="RHEA"/>
</dbReference>
<dbReference type="InterPro" id="IPR029001">
    <property type="entry name" value="ITPase-like_fam"/>
</dbReference>
<dbReference type="GO" id="GO:0005737">
    <property type="term" value="C:cytoplasm"/>
    <property type="evidence" value="ECO:0007669"/>
    <property type="project" value="UniProtKB-SubCell"/>
</dbReference>
<reference evidence="7 8" key="1">
    <citation type="submission" date="2016-02" db="EMBL/GenBank/DDBJ databases">
        <title>Anaerosporomusa subterraneum gen. nov., sp. nov., a spore-forming obligate anaerobe isolated from saprolite.</title>
        <authorList>
            <person name="Choi J.K."/>
            <person name="Shah M."/>
            <person name="Yee N."/>
        </authorList>
    </citation>
    <scope>NUCLEOTIDE SEQUENCE [LARGE SCALE GENOMIC DNA]</scope>
    <source>
        <strain evidence="7 8">RU4</strain>
    </source>
</reference>
<dbReference type="EC" id="3.6.1.9" evidence="6"/>
<dbReference type="Gene3D" id="3.90.950.10">
    <property type="match status" value="1"/>
</dbReference>
<dbReference type="GO" id="GO:0036221">
    <property type="term" value="F:UTP diphosphatase activity"/>
    <property type="evidence" value="ECO:0007669"/>
    <property type="project" value="RHEA"/>
</dbReference>
<dbReference type="HAMAP" id="MF_00528">
    <property type="entry name" value="Maf"/>
    <property type="match status" value="1"/>
</dbReference>
<dbReference type="STRING" id="1794912.AXX12_14770"/>
<comment type="similarity">
    <text evidence="6">Belongs to the Maf family. YhdE subfamily.</text>
</comment>
<feature type="site" description="Important for substrate specificity" evidence="6">
    <location>
        <position position="152"/>
    </location>
</feature>
<keyword evidence="3 6" id="KW-0963">Cytoplasm</keyword>
<dbReference type="PIRSF" id="PIRSF006305">
    <property type="entry name" value="Maf"/>
    <property type="match status" value="1"/>
</dbReference>
<dbReference type="RefSeq" id="WP_066245183.1">
    <property type="nucleotide sequence ID" value="NZ_LSGP01000025.1"/>
</dbReference>
<feature type="active site" description="Proton acceptor" evidence="6">
    <location>
        <position position="69"/>
    </location>
</feature>
<comment type="cofactor">
    <cofactor evidence="1 6">
        <name>a divalent metal cation</name>
        <dbReference type="ChEBI" id="CHEBI:60240"/>
    </cofactor>
</comment>
<dbReference type="CDD" id="cd00555">
    <property type="entry name" value="Maf"/>
    <property type="match status" value="1"/>
</dbReference>
<dbReference type="Pfam" id="PF02545">
    <property type="entry name" value="Maf"/>
    <property type="match status" value="1"/>
</dbReference>
<feature type="site" description="Important for substrate specificity" evidence="6">
    <location>
        <position position="11"/>
    </location>
</feature>
<evidence type="ECO:0000256" key="4">
    <source>
        <dbReference type="ARBA" id="ARBA00022801"/>
    </source>
</evidence>
<evidence type="ECO:0000256" key="1">
    <source>
        <dbReference type="ARBA" id="ARBA00001968"/>
    </source>
</evidence>
<comment type="catalytic activity">
    <reaction evidence="6">
        <text>dTTP + H2O = dTMP + diphosphate + H(+)</text>
        <dbReference type="Rhea" id="RHEA:28534"/>
        <dbReference type="ChEBI" id="CHEBI:15377"/>
        <dbReference type="ChEBI" id="CHEBI:15378"/>
        <dbReference type="ChEBI" id="CHEBI:33019"/>
        <dbReference type="ChEBI" id="CHEBI:37568"/>
        <dbReference type="ChEBI" id="CHEBI:63528"/>
        <dbReference type="EC" id="3.6.1.9"/>
    </reaction>
</comment>
<organism evidence="7 8">
    <name type="scientific">Anaerosporomusa subterranea</name>
    <dbReference type="NCBI Taxonomy" id="1794912"/>
    <lineage>
        <taxon>Bacteria</taxon>
        <taxon>Bacillati</taxon>
        <taxon>Bacillota</taxon>
        <taxon>Negativicutes</taxon>
        <taxon>Acetonemataceae</taxon>
        <taxon>Anaerosporomusa</taxon>
    </lineage>
</organism>
<evidence type="ECO:0000256" key="2">
    <source>
        <dbReference type="ARBA" id="ARBA00004496"/>
    </source>
</evidence>
<dbReference type="AlphaFoldDB" id="A0A154BN98"/>
<proteinExistence type="inferred from homology"/>
<dbReference type="PANTHER" id="PTHR43213">
    <property type="entry name" value="BIFUNCTIONAL DTTP/UTP PYROPHOSPHATASE/METHYLTRANSFERASE PROTEIN-RELATED"/>
    <property type="match status" value="1"/>
</dbReference>
<dbReference type="NCBIfam" id="TIGR00172">
    <property type="entry name" value="maf"/>
    <property type="match status" value="1"/>
</dbReference>
<dbReference type="GO" id="GO:0009117">
    <property type="term" value="P:nucleotide metabolic process"/>
    <property type="evidence" value="ECO:0007669"/>
    <property type="project" value="UniProtKB-KW"/>
</dbReference>
<evidence type="ECO:0000256" key="5">
    <source>
        <dbReference type="ARBA" id="ARBA00023080"/>
    </source>
</evidence>
<dbReference type="FunFam" id="3.90.950.10:FF:000005">
    <property type="entry name" value="7-methyl-GTP pyrophosphatase"/>
    <property type="match status" value="1"/>
</dbReference>
<dbReference type="EMBL" id="LSGP01000025">
    <property type="protein sequence ID" value="KYZ75406.1"/>
    <property type="molecule type" value="Genomic_DNA"/>
</dbReference>
<keyword evidence="8" id="KW-1185">Reference proteome</keyword>
<comment type="subcellular location">
    <subcellularLocation>
        <location evidence="2 6">Cytoplasm</location>
    </subcellularLocation>
</comment>